<dbReference type="AlphaFoldDB" id="A0A7C8YT04"/>
<evidence type="ECO:0000256" key="1">
    <source>
        <dbReference type="SAM" id="MobiDB-lite"/>
    </source>
</evidence>
<dbReference type="EMBL" id="GISG01053873">
    <property type="protein sequence ID" value="MBA4625952.1"/>
    <property type="molecule type" value="Transcribed_RNA"/>
</dbReference>
<sequence length="211" mass="24187">MSDVENWVKSNHEILPEEIKSMSQSDLLQRFSALQRSQPTVAPEPAIEPSQVKTVSQVEYPFRFQRTDRWLPVYTWLESLNADEVVKSKDISDWLSANPKICEQLCSRHSRYHLTHYIKKCHSKILKRQDKLKVEQPKAVEPTSEGVGNADVPAPPASMPSNQLVNIPRDSDLFQAKRKEALRKYEILVELEKQLASVIQKQAVAENPKQS</sequence>
<protein>
    <submittedName>
        <fullName evidence="2">Uncharacterized protein</fullName>
    </submittedName>
</protein>
<accession>A0A7C8YT04</accession>
<name>A0A7C8YT04_OPUST</name>
<reference evidence="2" key="2">
    <citation type="submission" date="2020-07" db="EMBL/GenBank/DDBJ databases">
        <authorList>
            <person name="Vera ALvarez R."/>
            <person name="Arias-Moreno D.M."/>
            <person name="Jimenez-Jacinto V."/>
            <person name="Jimenez-Bremont J.F."/>
            <person name="Swaminathan K."/>
            <person name="Moose S.P."/>
            <person name="Guerrero-Gonzalez M.L."/>
            <person name="Marino-Ramirez L."/>
            <person name="Landsman D."/>
            <person name="Rodriguez-Kessler M."/>
            <person name="Delgado-Sanchez P."/>
        </authorList>
    </citation>
    <scope>NUCLEOTIDE SEQUENCE</scope>
    <source>
        <tissue evidence="2">Cladode</tissue>
    </source>
</reference>
<reference evidence="2" key="1">
    <citation type="journal article" date="2013" name="J. Plant Res.">
        <title>Effect of fungi and light on seed germination of three Opuntia species from semiarid lands of central Mexico.</title>
        <authorList>
            <person name="Delgado-Sanchez P."/>
            <person name="Jimenez-Bremont J.F."/>
            <person name="Guerrero-Gonzalez Mde L."/>
            <person name="Flores J."/>
        </authorList>
    </citation>
    <scope>NUCLEOTIDE SEQUENCE</scope>
    <source>
        <tissue evidence="2">Cladode</tissue>
    </source>
</reference>
<proteinExistence type="predicted"/>
<evidence type="ECO:0000313" key="2">
    <source>
        <dbReference type="EMBL" id="MBA4625952.1"/>
    </source>
</evidence>
<feature type="region of interest" description="Disordered" evidence="1">
    <location>
        <begin position="132"/>
        <end position="165"/>
    </location>
</feature>
<organism evidence="2">
    <name type="scientific">Opuntia streptacantha</name>
    <name type="common">Prickly pear cactus</name>
    <name type="synonym">Opuntia cardona</name>
    <dbReference type="NCBI Taxonomy" id="393608"/>
    <lineage>
        <taxon>Eukaryota</taxon>
        <taxon>Viridiplantae</taxon>
        <taxon>Streptophyta</taxon>
        <taxon>Embryophyta</taxon>
        <taxon>Tracheophyta</taxon>
        <taxon>Spermatophyta</taxon>
        <taxon>Magnoliopsida</taxon>
        <taxon>eudicotyledons</taxon>
        <taxon>Gunneridae</taxon>
        <taxon>Pentapetalae</taxon>
        <taxon>Caryophyllales</taxon>
        <taxon>Cactineae</taxon>
        <taxon>Cactaceae</taxon>
        <taxon>Opuntioideae</taxon>
        <taxon>Opuntia</taxon>
    </lineage>
</organism>